<keyword evidence="16" id="KW-0479">Metal-binding</keyword>
<dbReference type="GO" id="GO:0015937">
    <property type="term" value="P:coenzyme A biosynthetic process"/>
    <property type="evidence" value="ECO:0007669"/>
    <property type="project" value="UniProtKB-UniRule"/>
</dbReference>
<comment type="pathway">
    <text evidence="4 16">Cofactor biosynthesis; coenzyme A biosynthesis; CoA from (R)-pantothenate: step 1/5.</text>
</comment>
<dbReference type="HAMAP" id="MF_01274">
    <property type="entry name" value="Pantothen_kinase_3"/>
    <property type="match status" value="1"/>
</dbReference>
<dbReference type="Gene3D" id="3.30.420.40">
    <property type="match status" value="2"/>
</dbReference>
<comment type="subcellular location">
    <subcellularLocation>
        <location evidence="3 16">Cytoplasm</location>
    </subcellularLocation>
</comment>
<accession>A0A2G1DKM0</accession>
<dbReference type="EC" id="2.7.1.33" evidence="6 16"/>
<dbReference type="GO" id="GO:0005737">
    <property type="term" value="C:cytoplasm"/>
    <property type="evidence" value="ECO:0007669"/>
    <property type="project" value="UniProtKB-SubCell"/>
</dbReference>
<feature type="binding site" evidence="16">
    <location>
        <position position="150"/>
    </location>
    <ligand>
        <name>substrate</name>
    </ligand>
</feature>
<dbReference type="RefSeq" id="WP_099341625.1">
    <property type="nucleotide sequence ID" value="NZ_CP032098.1"/>
</dbReference>
<keyword evidence="10 16" id="KW-0418">Kinase</keyword>
<dbReference type="Pfam" id="PF03309">
    <property type="entry name" value="Pan_kinase"/>
    <property type="match status" value="1"/>
</dbReference>
<keyword evidence="8 16" id="KW-0808">Transferase</keyword>
<evidence type="ECO:0000256" key="15">
    <source>
        <dbReference type="ARBA" id="ARBA00040883"/>
    </source>
</evidence>
<keyword evidence="13 16" id="KW-0173">Coenzyme A biosynthesis</keyword>
<evidence type="ECO:0000256" key="12">
    <source>
        <dbReference type="ARBA" id="ARBA00022958"/>
    </source>
</evidence>
<dbReference type="NCBIfam" id="NF009872">
    <property type="entry name" value="PRK13333.1"/>
    <property type="match status" value="1"/>
</dbReference>
<keyword evidence="11 16" id="KW-0067">ATP-binding</keyword>
<dbReference type="UniPathway" id="UPA00241">
    <property type="reaction ID" value="UER00352"/>
</dbReference>
<feature type="binding site" evidence="16">
    <location>
        <begin position="11"/>
        <end position="18"/>
    </location>
    <ligand>
        <name>ATP</name>
        <dbReference type="ChEBI" id="CHEBI:30616"/>
    </ligand>
</feature>
<feature type="binding site" evidence="16">
    <location>
        <position position="95"/>
    </location>
    <ligand>
        <name>K(+)</name>
        <dbReference type="ChEBI" id="CHEBI:29103"/>
    </ligand>
</feature>
<feature type="binding site" evidence="16">
    <location>
        <position position="98"/>
    </location>
    <ligand>
        <name>ATP</name>
        <dbReference type="ChEBI" id="CHEBI:30616"/>
    </ligand>
</feature>
<keyword evidence="7 16" id="KW-0963">Cytoplasm</keyword>
<comment type="function">
    <text evidence="16">Catalyzes the phosphorylation of pantothenate (Pan), the first step in CoA biosynthesis.</text>
</comment>
<evidence type="ECO:0000256" key="6">
    <source>
        <dbReference type="ARBA" id="ARBA00012102"/>
    </source>
</evidence>
<evidence type="ECO:0000256" key="5">
    <source>
        <dbReference type="ARBA" id="ARBA00011738"/>
    </source>
</evidence>
<name>A0A2G1DKM0_9BACT</name>
<evidence type="ECO:0000256" key="7">
    <source>
        <dbReference type="ARBA" id="ARBA00022490"/>
    </source>
</evidence>
<feature type="active site" description="Proton acceptor" evidence="16">
    <location>
        <position position="80"/>
    </location>
</feature>
<feature type="binding site" evidence="16">
    <location>
        <begin position="78"/>
        <end position="81"/>
    </location>
    <ligand>
        <name>substrate</name>
    </ligand>
</feature>
<evidence type="ECO:0000256" key="8">
    <source>
        <dbReference type="ARBA" id="ARBA00022679"/>
    </source>
</evidence>
<evidence type="ECO:0000256" key="14">
    <source>
        <dbReference type="ARBA" id="ARBA00038036"/>
    </source>
</evidence>
<evidence type="ECO:0000256" key="13">
    <source>
        <dbReference type="ARBA" id="ARBA00022993"/>
    </source>
</evidence>
<evidence type="ECO:0000256" key="2">
    <source>
        <dbReference type="ARBA" id="ARBA00001958"/>
    </source>
</evidence>
<protein>
    <recommendedName>
        <fullName evidence="15 16">Type III pantothenate kinase</fullName>
        <ecNumber evidence="6 16">2.7.1.33</ecNumber>
    </recommendedName>
    <alternativeName>
        <fullName evidence="16">PanK-III</fullName>
    </alternativeName>
    <alternativeName>
        <fullName evidence="16">Pantothenic acid kinase</fullName>
    </alternativeName>
</protein>
<keyword evidence="12 16" id="KW-0630">Potassium</keyword>
<keyword evidence="18" id="KW-1185">Reference proteome</keyword>
<dbReference type="GO" id="GO:0046872">
    <property type="term" value="F:metal ion binding"/>
    <property type="evidence" value="ECO:0007669"/>
    <property type="project" value="UniProtKB-KW"/>
</dbReference>
<comment type="caution">
    <text evidence="17">The sequence shown here is derived from an EMBL/GenBank/DDBJ whole genome shotgun (WGS) entry which is preliminary data.</text>
</comment>
<dbReference type="GO" id="GO:0004594">
    <property type="term" value="F:pantothenate kinase activity"/>
    <property type="evidence" value="ECO:0007669"/>
    <property type="project" value="UniProtKB-UniRule"/>
</dbReference>
<comment type="subunit">
    <text evidence="5 16">Homodimer.</text>
</comment>
<dbReference type="AlphaFoldDB" id="A0A2G1DKM0"/>
<feature type="binding site" evidence="16">
    <location>
        <position position="74"/>
    </location>
    <ligand>
        <name>substrate</name>
    </ligand>
</feature>
<evidence type="ECO:0000256" key="9">
    <source>
        <dbReference type="ARBA" id="ARBA00022741"/>
    </source>
</evidence>
<dbReference type="SUPFAM" id="SSF53067">
    <property type="entry name" value="Actin-like ATPase domain"/>
    <property type="match status" value="2"/>
</dbReference>
<evidence type="ECO:0000256" key="3">
    <source>
        <dbReference type="ARBA" id="ARBA00004496"/>
    </source>
</evidence>
<evidence type="ECO:0000256" key="16">
    <source>
        <dbReference type="HAMAP-Rule" id="MF_01274"/>
    </source>
</evidence>
<gene>
    <name evidence="16" type="primary">coaX</name>
    <name evidence="17" type="ORF">CPU12_03125</name>
</gene>
<dbReference type="PANTHER" id="PTHR34265">
    <property type="entry name" value="TYPE III PANTOTHENATE KINASE"/>
    <property type="match status" value="1"/>
</dbReference>
<keyword evidence="9 16" id="KW-0547">Nucleotide-binding</keyword>
<evidence type="ECO:0000313" key="17">
    <source>
        <dbReference type="EMBL" id="PHO18866.1"/>
    </source>
</evidence>
<evidence type="ECO:0000256" key="10">
    <source>
        <dbReference type="ARBA" id="ARBA00022777"/>
    </source>
</evidence>
<comment type="cofactor">
    <cofactor evidence="16">
        <name>NH4(+)</name>
        <dbReference type="ChEBI" id="CHEBI:28938"/>
    </cofactor>
    <cofactor evidence="16">
        <name>K(+)</name>
        <dbReference type="ChEBI" id="CHEBI:29103"/>
    </cofactor>
    <text evidence="16">A monovalent cation. Ammonium or potassium.</text>
</comment>
<proteinExistence type="inferred from homology"/>
<dbReference type="InterPro" id="IPR004619">
    <property type="entry name" value="Type_III_PanK"/>
</dbReference>
<organism evidence="17 18">
    <name type="scientific">Malaciobacter molluscorum LMG 25693</name>
    <dbReference type="NCBI Taxonomy" id="870501"/>
    <lineage>
        <taxon>Bacteria</taxon>
        <taxon>Pseudomonadati</taxon>
        <taxon>Campylobacterota</taxon>
        <taxon>Epsilonproteobacteria</taxon>
        <taxon>Campylobacterales</taxon>
        <taxon>Arcobacteraceae</taxon>
        <taxon>Malaciobacter</taxon>
    </lineage>
</organism>
<reference evidence="17 18" key="1">
    <citation type="submission" date="2017-09" db="EMBL/GenBank/DDBJ databases">
        <title>Arcobacter canalis sp. nov., a new species isolated from a water canal contaminated with urban sewage.</title>
        <authorList>
            <person name="Perez-Cataluna A."/>
            <person name="Salas-Masso N."/>
            <person name="Figueras M.J."/>
        </authorList>
    </citation>
    <scope>NUCLEOTIDE SEQUENCE [LARGE SCALE GENOMIC DNA]</scope>
    <source>
        <strain evidence="17 18">F98-3</strain>
    </source>
</reference>
<evidence type="ECO:0000313" key="18">
    <source>
        <dbReference type="Proteomes" id="UP000221222"/>
    </source>
</evidence>
<dbReference type="PANTHER" id="PTHR34265:SF1">
    <property type="entry name" value="TYPE III PANTOTHENATE KINASE"/>
    <property type="match status" value="1"/>
</dbReference>
<comment type="catalytic activity">
    <reaction evidence="1 16">
        <text>(R)-pantothenate + ATP = (R)-4'-phosphopantothenate + ADP + H(+)</text>
        <dbReference type="Rhea" id="RHEA:16373"/>
        <dbReference type="ChEBI" id="CHEBI:10986"/>
        <dbReference type="ChEBI" id="CHEBI:15378"/>
        <dbReference type="ChEBI" id="CHEBI:29032"/>
        <dbReference type="ChEBI" id="CHEBI:30616"/>
        <dbReference type="ChEBI" id="CHEBI:456216"/>
        <dbReference type="EC" id="2.7.1.33"/>
    </reaction>
</comment>
<dbReference type="NCBIfam" id="TIGR00671">
    <property type="entry name" value="baf"/>
    <property type="match status" value="1"/>
</dbReference>
<dbReference type="GO" id="GO:0005524">
    <property type="term" value="F:ATP binding"/>
    <property type="evidence" value="ECO:0007669"/>
    <property type="project" value="UniProtKB-UniRule"/>
</dbReference>
<comment type="cofactor">
    <cofactor evidence="2">
        <name>K(+)</name>
        <dbReference type="ChEBI" id="CHEBI:29103"/>
    </cofactor>
</comment>
<comment type="similarity">
    <text evidence="14 16">Belongs to the type III pantothenate kinase family.</text>
</comment>
<evidence type="ECO:0000256" key="1">
    <source>
        <dbReference type="ARBA" id="ARBA00001206"/>
    </source>
</evidence>
<sequence length="214" mass="24286">MDGVLELILCDIGNTTFHLLINENEKRYLLNEKLPAFNEKVYYISVNDKGQDSLKSTHNDIVNLENYIDFETSYKGMGIDRKVACYGIIDAIVVDAGSAITVDIMSNSEHKGGFILPGFKKIENLYTQISSKLDFDFNTKVNLDKIPLCTQDAISYAILQSIIEPIKNIREKQQIIFTGGDGEFLSKYFENSIYKKDLIFENMKRIINANNCIA</sequence>
<evidence type="ECO:0000256" key="11">
    <source>
        <dbReference type="ARBA" id="ARBA00022840"/>
    </source>
</evidence>
<evidence type="ECO:0000256" key="4">
    <source>
        <dbReference type="ARBA" id="ARBA00005225"/>
    </source>
</evidence>
<dbReference type="EMBL" id="NXFY01000003">
    <property type="protein sequence ID" value="PHO18866.1"/>
    <property type="molecule type" value="Genomic_DNA"/>
</dbReference>
<dbReference type="InterPro" id="IPR043129">
    <property type="entry name" value="ATPase_NBD"/>
</dbReference>
<dbReference type="Proteomes" id="UP000221222">
    <property type="component" value="Unassembled WGS sequence"/>
</dbReference>